<dbReference type="OMA" id="FVIPENM"/>
<dbReference type="InterPro" id="IPR029058">
    <property type="entry name" value="AB_hydrolase_fold"/>
</dbReference>
<dbReference type="OrthoDB" id="2498029at2759"/>
<sequence>MADADLNFWGDMPENEYYASQGVINKKEYVTTPNGRLFTQSWLPAGGGPIKGVVCCTHGYGSTCSWMFQKIPISIAQWGYAAYAADVPGHGRSDGLRAYVDDIERFAATLLHFYGGVRDREAYRGVPKYLFGESMGGGITLLMLLKERPGAWDGAMFSAPLFEMPTHMKPSRLRLFAYGLLLGLADTWAVMPFSNMVQHAVRDPAKAKVIAANPMRYQGPPRVGTMRELSRMCDTIRSRCHEVDVPILLLHGTADDLATHEGSQMVHERAKSSDKTIKLYEGMYHSLIQGESDENVIVVLGDMRHWIDSRSAAAAMACESTQM</sequence>
<dbReference type="Proteomes" id="UP000825935">
    <property type="component" value="Chromosome 20"/>
</dbReference>
<comment type="caution">
    <text evidence="2">The sequence shown here is derived from an EMBL/GenBank/DDBJ whole genome shotgun (WGS) entry which is preliminary data.</text>
</comment>
<dbReference type="InterPro" id="IPR051044">
    <property type="entry name" value="MAG_DAG_Lipase"/>
</dbReference>
<dbReference type="PRINTS" id="PR00111">
    <property type="entry name" value="ABHYDROLASE"/>
</dbReference>
<proteinExistence type="predicted"/>
<feature type="domain" description="Serine aminopeptidase S33" evidence="1">
    <location>
        <begin position="49"/>
        <end position="290"/>
    </location>
</feature>
<dbReference type="PANTHER" id="PTHR11614">
    <property type="entry name" value="PHOSPHOLIPASE-RELATED"/>
    <property type="match status" value="1"/>
</dbReference>
<accession>A0A8T2SGI8</accession>
<dbReference type="EMBL" id="CM035425">
    <property type="protein sequence ID" value="KAH7332240.1"/>
    <property type="molecule type" value="Genomic_DNA"/>
</dbReference>
<protein>
    <recommendedName>
        <fullName evidence="1">Serine aminopeptidase S33 domain-containing protein</fullName>
    </recommendedName>
</protein>
<gene>
    <name evidence="2" type="ORF">KP509_20G077300</name>
</gene>
<dbReference type="AlphaFoldDB" id="A0A8T2SGI8"/>
<organism evidence="2 3">
    <name type="scientific">Ceratopteris richardii</name>
    <name type="common">Triangle waterfern</name>
    <dbReference type="NCBI Taxonomy" id="49495"/>
    <lineage>
        <taxon>Eukaryota</taxon>
        <taxon>Viridiplantae</taxon>
        <taxon>Streptophyta</taxon>
        <taxon>Embryophyta</taxon>
        <taxon>Tracheophyta</taxon>
        <taxon>Polypodiopsida</taxon>
        <taxon>Polypodiidae</taxon>
        <taxon>Polypodiales</taxon>
        <taxon>Pteridineae</taxon>
        <taxon>Pteridaceae</taxon>
        <taxon>Parkerioideae</taxon>
        <taxon>Ceratopteris</taxon>
    </lineage>
</organism>
<keyword evidence="3" id="KW-1185">Reference proteome</keyword>
<reference evidence="2" key="1">
    <citation type="submission" date="2021-08" db="EMBL/GenBank/DDBJ databases">
        <title>WGS assembly of Ceratopteris richardii.</title>
        <authorList>
            <person name="Marchant D.B."/>
            <person name="Chen G."/>
            <person name="Jenkins J."/>
            <person name="Shu S."/>
            <person name="Leebens-Mack J."/>
            <person name="Grimwood J."/>
            <person name="Schmutz J."/>
            <person name="Soltis P."/>
            <person name="Soltis D."/>
            <person name="Chen Z.-H."/>
        </authorList>
    </citation>
    <scope>NUCLEOTIDE SEQUENCE</scope>
    <source>
        <strain evidence="2">Whitten #5841</strain>
        <tissue evidence="2">Leaf</tissue>
    </source>
</reference>
<name>A0A8T2SGI8_CERRI</name>
<dbReference type="Gene3D" id="3.40.50.1820">
    <property type="entry name" value="alpha/beta hydrolase"/>
    <property type="match status" value="1"/>
</dbReference>
<dbReference type="InterPro" id="IPR022742">
    <property type="entry name" value="Hydrolase_4"/>
</dbReference>
<evidence type="ECO:0000313" key="2">
    <source>
        <dbReference type="EMBL" id="KAH7332240.1"/>
    </source>
</evidence>
<dbReference type="SUPFAM" id="SSF53474">
    <property type="entry name" value="alpha/beta-Hydrolases"/>
    <property type="match status" value="1"/>
</dbReference>
<evidence type="ECO:0000259" key="1">
    <source>
        <dbReference type="Pfam" id="PF12146"/>
    </source>
</evidence>
<dbReference type="InterPro" id="IPR000073">
    <property type="entry name" value="AB_hydrolase_1"/>
</dbReference>
<evidence type="ECO:0000313" key="3">
    <source>
        <dbReference type="Proteomes" id="UP000825935"/>
    </source>
</evidence>
<dbReference type="Pfam" id="PF12146">
    <property type="entry name" value="Hydrolase_4"/>
    <property type="match status" value="1"/>
</dbReference>